<dbReference type="AlphaFoldDB" id="A0A699GXN9"/>
<dbReference type="Gene3D" id="3.90.180.10">
    <property type="entry name" value="Medium-chain alcohol dehydrogenases, catalytic domain"/>
    <property type="match status" value="1"/>
</dbReference>
<evidence type="ECO:0000259" key="1">
    <source>
        <dbReference type="Pfam" id="PF08240"/>
    </source>
</evidence>
<evidence type="ECO:0000313" key="2">
    <source>
        <dbReference type="EMBL" id="GEW25906.1"/>
    </source>
</evidence>
<comment type="caution">
    <text evidence="2">The sequence shown here is derived from an EMBL/GenBank/DDBJ whole genome shotgun (WGS) entry which is preliminary data.</text>
</comment>
<dbReference type="SUPFAM" id="SSF50129">
    <property type="entry name" value="GroES-like"/>
    <property type="match status" value="1"/>
</dbReference>
<sequence>MCVCEMWLENPTSWGVRVPLFIGIEAVGVVIAVGPGLTDWQVGVVVAYALNPMGSYAEEQILPSDRVELIFCRIDRTNFCPKQRRNCYKNLLKLRIIVATVTIFMLHPDQGPPSVNKYYLAPGCLPMQEEKKKKEEVEKNKKAIAKMKKKKLHMTKNLSFALAPGGSFNA</sequence>
<reference evidence="2" key="1">
    <citation type="journal article" date="2019" name="Sci. Rep.">
        <title>Draft genome of Tanacetum cinerariifolium, the natural source of mosquito coil.</title>
        <authorList>
            <person name="Yamashiro T."/>
            <person name="Shiraishi A."/>
            <person name="Satake H."/>
            <person name="Nakayama K."/>
        </authorList>
    </citation>
    <scope>NUCLEOTIDE SEQUENCE</scope>
</reference>
<dbReference type="InterPro" id="IPR013154">
    <property type="entry name" value="ADH-like_N"/>
</dbReference>
<dbReference type="InterPro" id="IPR011032">
    <property type="entry name" value="GroES-like_sf"/>
</dbReference>
<feature type="domain" description="Alcohol dehydrogenase-like N-terminal" evidence="1">
    <location>
        <begin position="14"/>
        <end position="48"/>
    </location>
</feature>
<accession>A0A699GXN9</accession>
<dbReference type="EMBL" id="BKCJ010051165">
    <property type="protein sequence ID" value="GEW25906.1"/>
    <property type="molecule type" value="Genomic_DNA"/>
</dbReference>
<name>A0A699GXN9_TANCI</name>
<dbReference type="Pfam" id="PF08240">
    <property type="entry name" value="ADH_N"/>
    <property type="match status" value="1"/>
</dbReference>
<proteinExistence type="predicted"/>
<gene>
    <name evidence="2" type="ORF">Tci_197882</name>
</gene>
<protein>
    <submittedName>
        <fullName evidence="2">Alcohol dehydrogenase superfamily, zinc-type</fullName>
    </submittedName>
</protein>
<organism evidence="2">
    <name type="scientific">Tanacetum cinerariifolium</name>
    <name type="common">Dalmatian daisy</name>
    <name type="synonym">Chrysanthemum cinerariifolium</name>
    <dbReference type="NCBI Taxonomy" id="118510"/>
    <lineage>
        <taxon>Eukaryota</taxon>
        <taxon>Viridiplantae</taxon>
        <taxon>Streptophyta</taxon>
        <taxon>Embryophyta</taxon>
        <taxon>Tracheophyta</taxon>
        <taxon>Spermatophyta</taxon>
        <taxon>Magnoliopsida</taxon>
        <taxon>eudicotyledons</taxon>
        <taxon>Gunneridae</taxon>
        <taxon>Pentapetalae</taxon>
        <taxon>asterids</taxon>
        <taxon>campanulids</taxon>
        <taxon>Asterales</taxon>
        <taxon>Asteraceae</taxon>
        <taxon>Asteroideae</taxon>
        <taxon>Anthemideae</taxon>
        <taxon>Anthemidinae</taxon>
        <taxon>Tanacetum</taxon>
    </lineage>
</organism>